<dbReference type="GO" id="GO:0000906">
    <property type="term" value="F:6,7-dimethyl-8-ribityllumazine synthase activity"/>
    <property type="evidence" value="ECO:0007669"/>
    <property type="project" value="UniProtKB-UniRule"/>
</dbReference>
<feature type="binding site" evidence="7">
    <location>
        <position position="104"/>
    </location>
    <ligand>
        <name>5-amino-6-(D-ribitylamino)uracil</name>
        <dbReference type="ChEBI" id="CHEBI:15934"/>
    </ligand>
</feature>
<comment type="function">
    <text evidence="7">Catalyzes the formation of 6,7-dimethyl-8-ribityllumazine by condensation of 5-amino-6-(D-ribitylamino)uracil with 3,4-dihydroxy-2-butanone 4-phosphate. This is the penultimate step in the biosynthesis of riboflavin.</text>
</comment>
<dbReference type="UniPathway" id="UPA00275">
    <property type="reaction ID" value="UER00404"/>
</dbReference>
<feature type="binding site" evidence="7">
    <location>
        <begin position="47"/>
        <end position="49"/>
    </location>
    <ligand>
        <name>5-amino-6-(D-ribitylamino)uracil</name>
        <dbReference type="ChEBI" id="CHEBI:15934"/>
    </ligand>
</feature>
<dbReference type="RefSeq" id="WP_151577152.1">
    <property type="nucleotide sequence ID" value="NZ_WBWX01000019.1"/>
</dbReference>
<keyword evidence="4 7" id="KW-0686">Riboflavin biosynthesis</keyword>
<comment type="catalytic activity">
    <reaction evidence="6 7">
        <text>(2S)-2-hydroxy-3-oxobutyl phosphate + 5-amino-6-(D-ribitylamino)uracil = 6,7-dimethyl-8-(1-D-ribityl)lumazine + phosphate + 2 H2O + H(+)</text>
        <dbReference type="Rhea" id="RHEA:26152"/>
        <dbReference type="ChEBI" id="CHEBI:15377"/>
        <dbReference type="ChEBI" id="CHEBI:15378"/>
        <dbReference type="ChEBI" id="CHEBI:15934"/>
        <dbReference type="ChEBI" id="CHEBI:43474"/>
        <dbReference type="ChEBI" id="CHEBI:58201"/>
        <dbReference type="ChEBI" id="CHEBI:58830"/>
        <dbReference type="EC" id="2.5.1.78"/>
    </reaction>
</comment>
<evidence type="ECO:0000256" key="2">
    <source>
        <dbReference type="ARBA" id="ARBA00007424"/>
    </source>
</evidence>
<dbReference type="PANTHER" id="PTHR21058">
    <property type="entry name" value="6,7-DIMETHYL-8-RIBITYLLUMAZINE SYNTHASE DMRL SYNTHASE LUMAZINE SYNTHASE"/>
    <property type="match status" value="1"/>
</dbReference>
<reference evidence="8 9" key="1">
    <citation type="submission" date="2019-09" db="EMBL/GenBank/DDBJ databases">
        <title>Taxonomic organization of the family Brucellaceae based on a phylogenomic approach.</title>
        <authorList>
            <person name="Leclercq S."/>
            <person name="Cloeckaert A."/>
            <person name="Zygmunt M.S."/>
        </authorList>
    </citation>
    <scope>NUCLEOTIDE SEQUENCE [LARGE SCALE GENOMIC DNA]</scope>
    <source>
        <strain evidence="8 9">CCUG 34461</strain>
    </source>
</reference>
<keyword evidence="5 7" id="KW-0808">Transferase</keyword>
<dbReference type="InterPro" id="IPR002180">
    <property type="entry name" value="LS/RS"/>
</dbReference>
<dbReference type="Proteomes" id="UP000441102">
    <property type="component" value="Unassembled WGS sequence"/>
</dbReference>
<feature type="binding site" evidence="7">
    <location>
        <position position="118"/>
    </location>
    <ligand>
        <name>(2S)-2-hydroxy-3-oxobutyl phosphate</name>
        <dbReference type="ChEBI" id="CHEBI:58830"/>
    </ligand>
</feature>
<feature type="binding site" evidence="7">
    <location>
        <begin position="71"/>
        <end position="73"/>
    </location>
    <ligand>
        <name>5-amino-6-(D-ribitylamino)uracil</name>
        <dbReference type="ChEBI" id="CHEBI:15934"/>
    </ligand>
</feature>
<dbReference type="InterPro" id="IPR034964">
    <property type="entry name" value="LS"/>
</dbReference>
<dbReference type="GO" id="GO:0005829">
    <property type="term" value="C:cytosol"/>
    <property type="evidence" value="ECO:0007669"/>
    <property type="project" value="TreeGrafter"/>
</dbReference>
<feature type="binding site" evidence="7">
    <location>
        <position position="14"/>
    </location>
    <ligand>
        <name>5-amino-6-(D-ribitylamino)uracil</name>
        <dbReference type="ChEBI" id="CHEBI:15934"/>
    </ligand>
</feature>
<evidence type="ECO:0000256" key="6">
    <source>
        <dbReference type="ARBA" id="ARBA00048785"/>
    </source>
</evidence>
<evidence type="ECO:0000256" key="4">
    <source>
        <dbReference type="ARBA" id="ARBA00022619"/>
    </source>
</evidence>
<dbReference type="NCBIfam" id="NF009084">
    <property type="entry name" value="PRK12419.1"/>
    <property type="match status" value="1"/>
</dbReference>
<comment type="caution">
    <text evidence="7">Lacks conserved residue(s) required for the propagation of feature annotation.</text>
</comment>
<dbReference type="HAMAP" id="MF_00178">
    <property type="entry name" value="Lumazine_synth"/>
    <property type="match status" value="1"/>
</dbReference>
<evidence type="ECO:0000256" key="7">
    <source>
        <dbReference type="HAMAP-Rule" id="MF_00178"/>
    </source>
</evidence>
<gene>
    <name evidence="7" type="primary">ribH</name>
    <name evidence="8" type="ORF">F9L06_24965</name>
</gene>
<feature type="active site" description="Proton donor" evidence="7">
    <location>
        <position position="79"/>
    </location>
</feature>
<accession>A0A6I0DFY0</accession>
<protein>
    <recommendedName>
        <fullName evidence="3 7">6,7-dimethyl-8-ribityllumazine synthase</fullName>
        <shortName evidence="7">DMRL synthase</shortName>
        <shortName evidence="7">LS</shortName>
        <shortName evidence="7">Lumazine synthase</shortName>
        <ecNumber evidence="3 7">2.5.1.78</ecNumber>
    </recommendedName>
</protein>
<dbReference type="AlphaFoldDB" id="A0A6I0DFY0"/>
<sequence length="169" mass="17972">MKRQIRIAYIKARWHADLVDKSFAGYLDEMTALGLDHRTDTVEVPGAFELPLMAKAVASSGRYDAVIAAALVVDGGIYRHDFVAQAVVSGLMQAGLDTGVPILSVSLTPHNFNGGAEHRAFFSDHFVIKGAEAARAILGILAARERTLSFDGTCGVCGKGRGVDLRATA</sequence>
<dbReference type="SUPFAM" id="SSF52121">
    <property type="entry name" value="Lumazine synthase"/>
    <property type="match status" value="1"/>
</dbReference>
<dbReference type="Gene3D" id="3.40.50.960">
    <property type="entry name" value="Lumazine/riboflavin synthase"/>
    <property type="match status" value="1"/>
</dbReference>
<evidence type="ECO:0000313" key="9">
    <source>
        <dbReference type="Proteomes" id="UP000441102"/>
    </source>
</evidence>
<comment type="pathway">
    <text evidence="1 7">Cofactor biosynthesis; riboflavin biosynthesis; riboflavin from 2-hydroxy-3-oxobutyl phosphate and 5-amino-6-(D-ribitylamino)uracil: step 1/2.</text>
</comment>
<dbReference type="GO" id="GO:0009231">
    <property type="term" value="P:riboflavin biosynthetic process"/>
    <property type="evidence" value="ECO:0007669"/>
    <property type="project" value="UniProtKB-UniRule"/>
</dbReference>
<comment type="similarity">
    <text evidence="2 7">Belongs to the DMRL synthase family.</text>
</comment>
<dbReference type="EC" id="2.5.1.78" evidence="3 7"/>
<dbReference type="InterPro" id="IPR036467">
    <property type="entry name" value="LS/RS_sf"/>
</dbReference>
<comment type="caution">
    <text evidence="8">The sequence shown here is derived from an EMBL/GenBank/DDBJ whole genome shotgun (WGS) entry which is preliminary data.</text>
</comment>
<organism evidence="8 9">
    <name type="scientific">Brucella anthropi</name>
    <name type="common">Ochrobactrum anthropi</name>
    <dbReference type="NCBI Taxonomy" id="529"/>
    <lineage>
        <taxon>Bacteria</taxon>
        <taxon>Pseudomonadati</taxon>
        <taxon>Pseudomonadota</taxon>
        <taxon>Alphaproteobacteria</taxon>
        <taxon>Hyphomicrobiales</taxon>
        <taxon>Brucellaceae</taxon>
        <taxon>Brucella/Ochrobactrum group</taxon>
        <taxon>Brucella</taxon>
    </lineage>
</organism>
<dbReference type="PANTHER" id="PTHR21058:SF0">
    <property type="entry name" value="6,7-DIMETHYL-8-RIBITYLLUMAZINE SYNTHASE"/>
    <property type="match status" value="1"/>
</dbReference>
<name>A0A6I0DFY0_BRUAN</name>
<evidence type="ECO:0000256" key="5">
    <source>
        <dbReference type="ARBA" id="ARBA00022679"/>
    </source>
</evidence>
<dbReference type="Pfam" id="PF00885">
    <property type="entry name" value="DMRL_synthase"/>
    <property type="match status" value="1"/>
</dbReference>
<dbReference type="GO" id="GO:0009349">
    <property type="term" value="C:riboflavin synthase complex"/>
    <property type="evidence" value="ECO:0007669"/>
    <property type="project" value="InterPro"/>
</dbReference>
<evidence type="ECO:0000256" key="1">
    <source>
        <dbReference type="ARBA" id="ARBA00004917"/>
    </source>
</evidence>
<evidence type="ECO:0000313" key="8">
    <source>
        <dbReference type="EMBL" id="KAB2790325.1"/>
    </source>
</evidence>
<proteinExistence type="inferred from homology"/>
<dbReference type="EMBL" id="WBWX01000019">
    <property type="protein sequence ID" value="KAB2790325.1"/>
    <property type="molecule type" value="Genomic_DNA"/>
</dbReference>
<evidence type="ECO:0000256" key="3">
    <source>
        <dbReference type="ARBA" id="ARBA00012664"/>
    </source>
</evidence>